<accession>A0A0K2SKP6</accession>
<name>A0A0K2SKP6_LIMPI</name>
<dbReference type="PANTHER" id="PTHR34703:SF1">
    <property type="entry name" value="ANTIPORTER SUBUNIT MNHG2-RELATED"/>
    <property type="match status" value="1"/>
</dbReference>
<feature type="transmembrane region" description="Helical" evidence="4">
    <location>
        <begin position="33"/>
        <end position="55"/>
    </location>
</feature>
<keyword evidence="4" id="KW-0472">Membrane</keyword>
<feature type="region of interest" description="Disordered" evidence="3">
    <location>
        <begin position="109"/>
        <end position="131"/>
    </location>
</feature>
<comment type="similarity">
    <text evidence="2">Belongs to the CPA3 antiporters (TC 2.A.63) subunit G family.</text>
</comment>
<dbReference type="InterPro" id="IPR005133">
    <property type="entry name" value="PhaG_MnhG_YufB"/>
</dbReference>
<dbReference type="NCBIfam" id="TIGR01300">
    <property type="entry name" value="CPA3_mnhG_phaG"/>
    <property type="match status" value="1"/>
</dbReference>
<evidence type="ECO:0000313" key="5">
    <source>
        <dbReference type="EMBL" id="BAS27676.1"/>
    </source>
</evidence>
<protein>
    <submittedName>
        <fullName evidence="5">Cation:proton antiporter</fullName>
    </submittedName>
</protein>
<evidence type="ECO:0000313" key="6">
    <source>
        <dbReference type="Proteomes" id="UP000065807"/>
    </source>
</evidence>
<dbReference type="PANTHER" id="PTHR34703">
    <property type="entry name" value="ANTIPORTER SUBUNIT MNHG2-RELATED"/>
    <property type="match status" value="1"/>
</dbReference>
<organism evidence="5 6">
    <name type="scientific">Limnochorda pilosa</name>
    <dbReference type="NCBI Taxonomy" id="1555112"/>
    <lineage>
        <taxon>Bacteria</taxon>
        <taxon>Bacillati</taxon>
        <taxon>Bacillota</taxon>
        <taxon>Limnochordia</taxon>
        <taxon>Limnochordales</taxon>
        <taxon>Limnochordaceae</taxon>
        <taxon>Limnochorda</taxon>
    </lineage>
</organism>
<reference evidence="6" key="1">
    <citation type="submission" date="2015-07" db="EMBL/GenBank/DDBJ databases">
        <title>Complete genome sequence and phylogenetic analysis of Limnochorda pilosa.</title>
        <authorList>
            <person name="Watanabe M."/>
            <person name="Kojima H."/>
            <person name="Fukui M."/>
        </authorList>
    </citation>
    <scope>NUCLEOTIDE SEQUENCE [LARGE SCALE GENOMIC DNA]</scope>
    <source>
        <strain evidence="6">HC45</strain>
    </source>
</reference>
<dbReference type="AlphaFoldDB" id="A0A0K2SKP6"/>
<keyword evidence="6" id="KW-1185">Reference proteome</keyword>
<keyword evidence="4" id="KW-0812">Transmembrane</keyword>
<feature type="transmembrane region" description="Helical" evidence="4">
    <location>
        <begin position="67"/>
        <end position="85"/>
    </location>
</feature>
<comment type="subcellular location">
    <subcellularLocation>
        <location evidence="1">Membrane</location>
        <topology evidence="1">Multi-pass membrane protein</topology>
    </subcellularLocation>
</comment>
<keyword evidence="4" id="KW-1133">Transmembrane helix</keyword>
<dbReference type="STRING" id="1555112.LIP_1832"/>
<dbReference type="GO" id="GO:0015385">
    <property type="term" value="F:sodium:proton antiporter activity"/>
    <property type="evidence" value="ECO:0007669"/>
    <property type="project" value="TreeGrafter"/>
</dbReference>
<evidence type="ECO:0000256" key="1">
    <source>
        <dbReference type="ARBA" id="ARBA00004141"/>
    </source>
</evidence>
<dbReference type="Pfam" id="PF03334">
    <property type="entry name" value="PhaG_MnhG_YufB"/>
    <property type="match status" value="1"/>
</dbReference>
<sequence length="131" mass="13657">MQTAAEVLILLAAVWMLIGSVGLLRFRDVYSRFHAAGIAGTGGILLMGIGLSWLATLQQGVLMLRPILAVLLIFLISPVTTHMIAQAAHRSGVPLASESIRDDLAEAAPSFGRGVGETVPGPDAGGVEAER</sequence>
<dbReference type="RefSeq" id="WP_068136870.1">
    <property type="nucleotide sequence ID" value="NZ_AP014924.1"/>
</dbReference>
<evidence type="ECO:0000256" key="3">
    <source>
        <dbReference type="SAM" id="MobiDB-lite"/>
    </source>
</evidence>
<dbReference type="Proteomes" id="UP000065807">
    <property type="component" value="Chromosome"/>
</dbReference>
<evidence type="ECO:0000256" key="4">
    <source>
        <dbReference type="SAM" id="Phobius"/>
    </source>
</evidence>
<feature type="transmembrane region" description="Helical" evidence="4">
    <location>
        <begin position="6"/>
        <end position="26"/>
    </location>
</feature>
<evidence type="ECO:0000256" key="2">
    <source>
        <dbReference type="ARBA" id="ARBA00008404"/>
    </source>
</evidence>
<proteinExistence type="inferred from homology"/>
<gene>
    <name evidence="5" type="ORF">LIP_1832</name>
</gene>
<dbReference type="EMBL" id="AP014924">
    <property type="protein sequence ID" value="BAS27676.1"/>
    <property type="molecule type" value="Genomic_DNA"/>
</dbReference>
<reference evidence="6" key="2">
    <citation type="journal article" date="2016" name="Int. J. Syst. Evol. Microbiol.">
        <title>Complete genome sequence and cell structure of Limnochorda pilosa, a Gram-negative spore-former within the phylum Firmicutes.</title>
        <authorList>
            <person name="Watanabe M."/>
            <person name="Kojima H."/>
            <person name="Fukui M."/>
        </authorList>
    </citation>
    <scope>NUCLEOTIDE SEQUENCE [LARGE SCALE GENOMIC DNA]</scope>
    <source>
        <strain evidence="6">HC45</strain>
    </source>
</reference>
<dbReference type="OrthoDB" id="9806575at2"/>
<dbReference type="KEGG" id="lpil:LIP_1832"/>